<evidence type="ECO:0000313" key="1">
    <source>
        <dbReference type="EMBL" id="RZM71815.1"/>
    </source>
</evidence>
<name>A0A4Q7DYP3_9GAMM</name>
<reference evidence="1 2" key="1">
    <citation type="submission" date="2018-01" db="EMBL/GenBank/DDBJ databases">
        <title>Co-occurrence of chitin degradation, pigmentation and bioactivity in marine Pseudoalteromonas.</title>
        <authorList>
            <person name="Paulsen S."/>
            <person name="Gram L."/>
            <person name="Machado H."/>
        </authorList>
    </citation>
    <scope>NUCLEOTIDE SEQUENCE [LARGE SCALE GENOMIC DNA]</scope>
    <source>
        <strain evidence="1 2">S1946</strain>
    </source>
</reference>
<sequence>MGELLVQTDANGDKLSFEYDALGRKTTLKINNVVDSEWHYDTSKPWRLDQEVRGSWARSYLYDGLGRQVASVTDLESDLSCKGQVSYEPATKDVRITDALTSIHGAKCVVQLTTFDEYGRVFQQFDDYRRTRERGRFVEARGQRLYYSAGQVDKKQEAREGDRGQLYYVADSHDAAGRVTRYQKGHFSMAVGYDSRGQLSTLGVAQESAYRYIQQRKLHGKLHVHPPKIV</sequence>
<dbReference type="EMBL" id="PPUZ01000111">
    <property type="protein sequence ID" value="RZM71815.1"/>
    <property type="molecule type" value="Genomic_DNA"/>
</dbReference>
<protein>
    <recommendedName>
        <fullName evidence="3">Type IV secretion protein Rhs</fullName>
    </recommendedName>
</protein>
<comment type="caution">
    <text evidence="1">The sequence shown here is derived from an EMBL/GenBank/DDBJ whole genome shotgun (WGS) entry which is preliminary data.</text>
</comment>
<evidence type="ECO:0008006" key="3">
    <source>
        <dbReference type="Google" id="ProtNLM"/>
    </source>
</evidence>
<evidence type="ECO:0000313" key="2">
    <source>
        <dbReference type="Proteomes" id="UP000292345"/>
    </source>
</evidence>
<accession>A0A4Q7DYP3</accession>
<dbReference type="Pfam" id="PF05593">
    <property type="entry name" value="RHS_repeat"/>
    <property type="match status" value="1"/>
</dbReference>
<gene>
    <name evidence="1" type="ORF">C3B51_22495</name>
</gene>
<dbReference type="Proteomes" id="UP000292345">
    <property type="component" value="Unassembled WGS sequence"/>
</dbReference>
<proteinExistence type="predicted"/>
<organism evidence="1 2">
    <name type="scientific">Pseudoalteromonas rubra</name>
    <dbReference type="NCBI Taxonomy" id="43658"/>
    <lineage>
        <taxon>Bacteria</taxon>
        <taxon>Pseudomonadati</taxon>
        <taxon>Pseudomonadota</taxon>
        <taxon>Gammaproteobacteria</taxon>
        <taxon>Alteromonadales</taxon>
        <taxon>Pseudoalteromonadaceae</taxon>
        <taxon>Pseudoalteromonas</taxon>
    </lineage>
</organism>
<dbReference type="InterPro" id="IPR031325">
    <property type="entry name" value="RHS_repeat"/>
</dbReference>
<feature type="non-terminal residue" evidence="1">
    <location>
        <position position="230"/>
    </location>
</feature>
<dbReference type="AlphaFoldDB" id="A0A4Q7DYP3"/>